<dbReference type="EMBL" id="CM056742">
    <property type="protein sequence ID" value="KAJ8676065.1"/>
    <property type="molecule type" value="Genomic_DNA"/>
</dbReference>
<dbReference type="Proteomes" id="UP001239111">
    <property type="component" value="Chromosome 2"/>
</dbReference>
<evidence type="ECO:0000313" key="1">
    <source>
        <dbReference type="EMBL" id="KAJ8676065.1"/>
    </source>
</evidence>
<evidence type="ECO:0000313" key="2">
    <source>
        <dbReference type="Proteomes" id="UP001239111"/>
    </source>
</evidence>
<accession>A0ACC2P2R0</accession>
<proteinExistence type="predicted"/>
<sequence>MWNSQTHHNKSSHQTHYFAISITPLTRNYKNVAGEERMTYDKYRQDPKMSFVMKSFWAMAHGLHNMLEEVCGHNYTGACKEMFPFNGTRYQNHLMNVTFNFGEEYVEFDRQGDPPGRYEILNYQRMPNGTYAYVQIGDWNNGTLSLTGMPQSRSPTGLVESVCSRPCPPGYYKNFKTGGQEKRCCWACVRCDHDQYSDEEQSRCIPCPNGQLPNKSKTGCYIIPVEHTLWTDTEAIISMIAAAAGLLATFVTCYIFIRHNNTPVVKASTRELSYLILAGMTLSHLSVSSNTTTRSANFLSSMTSLHVLAILAKPTYISCTLTRLMPGISFAMIYASLFTKTNRIARILAGSKKRFPKRKPRFMSATAQIVITCILIMIEAAVTTTMLTMEPAIPIVEYPARHRAVLTCATTPRAVLSPLAFDAVLIGLCTLYAIKTRNVPENFNEAKFIGFAMYTTCVIWIAFGPIYFGSETKVITMCMCVTLSASVTLVFLFFPKLYIIVLRPDRNNRSFFTTSKSIRCHIGARVAAAIAEPTPKRNLYRVSESDETDSSSAYRGSIKRRTLSIQTDKELLQSLLQTLERGLDGEQTVSKQQTPSIRQAECEFQRKSDCSSYVDNNRRRSCETSTTPSWAQLNVSNLVDDLRRSPENLSNNGRAKIPLKQPELALMARIREESEQRHNLDADTCLDERLVNITITLGSPG</sequence>
<reference evidence="1" key="1">
    <citation type="submission" date="2023-04" db="EMBL/GenBank/DDBJ databases">
        <title>A chromosome-level genome assembly of the parasitoid wasp Eretmocerus hayati.</title>
        <authorList>
            <person name="Zhong Y."/>
            <person name="Liu S."/>
            <person name="Liu Y."/>
        </authorList>
    </citation>
    <scope>NUCLEOTIDE SEQUENCE</scope>
    <source>
        <strain evidence="1">ZJU_SS_LIU_2023</strain>
    </source>
</reference>
<keyword evidence="2" id="KW-1185">Reference proteome</keyword>
<comment type="caution">
    <text evidence="1">The sequence shown here is derived from an EMBL/GenBank/DDBJ whole genome shotgun (WGS) entry which is preliminary data.</text>
</comment>
<name>A0ACC2P2R0_9HYME</name>
<gene>
    <name evidence="1" type="ORF">QAD02_011851</name>
</gene>
<organism evidence="1 2">
    <name type="scientific">Eretmocerus hayati</name>
    <dbReference type="NCBI Taxonomy" id="131215"/>
    <lineage>
        <taxon>Eukaryota</taxon>
        <taxon>Metazoa</taxon>
        <taxon>Ecdysozoa</taxon>
        <taxon>Arthropoda</taxon>
        <taxon>Hexapoda</taxon>
        <taxon>Insecta</taxon>
        <taxon>Pterygota</taxon>
        <taxon>Neoptera</taxon>
        <taxon>Endopterygota</taxon>
        <taxon>Hymenoptera</taxon>
        <taxon>Apocrita</taxon>
        <taxon>Proctotrupomorpha</taxon>
        <taxon>Chalcidoidea</taxon>
        <taxon>Aphelinidae</taxon>
        <taxon>Aphelininae</taxon>
        <taxon>Eretmocerus</taxon>
    </lineage>
</organism>
<protein>
    <submittedName>
        <fullName evidence="1">Uncharacterized protein</fullName>
    </submittedName>
</protein>